<dbReference type="Proteomes" id="UP000550707">
    <property type="component" value="Unassembled WGS sequence"/>
</dbReference>
<keyword evidence="6" id="KW-0675">Receptor</keyword>
<organism evidence="6 7">
    <name type="scientific">Molossus molossus</name>
    <name type="common">Pallas' mastiff bat</name>
    <name type="synonym">Vespertilio molossus</name>
    <dbReference type="NCBI Taxonomy" id="27622"/>
    <lineage>
        <taxon>Eukaryota</taxon>
        <taxon>Metazoa</taxon>
        <taxon>Chordata</taxon>
        <taxon>Craniata</taxon>
        <taxon>Vertebrata</taxon>
        <taxon>Euteleostomi</taxon>
        <taxon>Mammalia</taxon>
        <taxon>Eutheria</taxon>
        <taxon>Laurasiatheria</taxon>
        <taxon>Chiroptera</taxon>
        <taxon>Yangochiroptera</taxon>
        <taxon>Molossidae</taxon>
        <taxon>Molossus</taxon>
    </lineage>
</organism>
<dbReference type="PANTHER" id="PTHR47606">
    <property type="entry name" value="KILLER CELL LECTIN-LIKE RECEPTOR SUBFAMILY G MEMBER 2"/>
    <property type="match status" value="1"/>
</dbReference>
<evidence type="ECO:0000256" key="4">
    <source>
        <dbReference type="SAM" id="Phobius"/>
    </source>
</evidence>
<comment type="subcellular location">
    <subcellularLocation>
        <location evidence="1">Membrane</location>
        <topology evidence="1">Single-pass membrane protein</topology>
    </subcellularLocation>
</comment>
<keyword evidence="2 6" id="KW-0430">Lectin</keyword>
<keyword evidence="4" id="KW-0812">Transmembrane</keyword>
<dbReference type="AlphaFoldDB" id="A0A7J8HCQ9"/>
<protein>
    <submittedName>
        <fullName evidence="6">Killer cell lectin like receptor G2</fullName>
    </submittedName>
</protein>
<gene>
    <name evidence="6" type="ORF">HJG59_007415</name>
</gene>
<evidence type="ECO:0000256" key="2">
    <source>
        <dbReference type="ARBA" id="ARBA00022734"/>
    </source>
</evidence>
<evidence type="ECO:0000313" key="6">
    <source>
        <dbReference type="EMBL" id="KAF6469689.1"/>
    </source>
</evidence>
<evidence type="ECO:0000256" key="1">
    <source>
        <dbReference type="ARBA" id="ARBA00004167"/>
    </source>
</evidence>
<dbReference type="CDD" id="cd03593">
    <property type="entry name" value="CLECT_NK_receptors_like"/>
    <property type="match status" value="1"/>
</dbReference>
<accession>A0A7J8HCQ9</accession>
<feature type="transmembrane region" description="Helical" evidence="4">
    <location>
        <begin position="271"/>
        <end position="291"/>
    </location>
</feature>
<reference evidence="6 7" key="1">
    <citation type="journal article" date="2020" name="Nature">
        <title>Six reference-quality genomes reveal evolution of bat adaptations.</title>
        <authorList>
            <person name="Jebb D."/>
            <person name="Huang Z."/>
            <person name="Pippel M."/>
            <person name="Hughes G.M."/>
            <person name="Lavrichenko K."/>
            <person name="Devanna P."/>
            <person name="Winkler S."/>
            <person name="Jermiin L.S."/>
            <person name="Skirmuntt E.C."/>
            <person name="Katzourakis A."/>
            <person name="Burkitt-Gray L."/>
            <person name="Ray D.A."/>
            <person name="Sullivan K.A.M."/>
            <person name="Roscito J.G."/>
            <person name="Kirilenko B.M."/>
            <person name="Davalos L.M."/>
            <person name="Corthals A.P."/>
            <person name="Power M.L."/>
            <person name="Jones G."/>
            <person name="Ransome R.D."/>
            <person name="Dechmann D.K.N."/>
            <person name="Locatelli A.G."/>
            <person name="Puechmaille S.J."/>
            <person name="Fedrigo O."/>
            <person name="Jarvis E.D."/>
            <person name="Hiller M."/>
            <person name="Vernes S.C."/>
            <person name="Myers E.W."/>
            <person name="Teeling E.C."/>
        </authorList>
    </citation>
    <scope>NUCLEOTIDE SEQUENCE [LARGE SCALE GENOMIC DNA]</scope>
    <source>
        <strain evidence="6">MMolMol1</strain>
        <tissue evidence="6">Muscle</tissue>
    </source>
</reference>
<dbReference type="GO" id="GO:0016020">
    <property type="term" value="C:membrane"/>
    <property type="evidence" value="ECO:0007669"/>
    <property type="project" value="UniProtKB-SubCell"/>
</dbReference>
<dbReference type="InterPro" id="IPR033992">
    <property type="entry name" value="NKR-like_CTLD"/>
</dbReference>
<evidence type="ECO:0000259" key="5">
    <source>
        <dbReference type="PROSITE" id="PS50041"/>
    </source>
</evidence>
<feature type="domain" description="C-type lectin" evidence="5">
    <location>
        <begin position="308"/>
        <end position="413"/>
    </location>
</feature>
<keyword evidence="7" id="KW-1185">Reference proteome</keyword>
<dbReference type="SMART" id="SM00034">
    <property type="entry name" value="CLECT"/>
    <property type="match status" value="1"/>
</dbReference>
<dbReference type="PANTHER" id="PTHR47606:SF1">
    <property type="entry name" value="KILLER CELL LECTIN-LIKE RECEPTOR SUBFAMILY G MEMBER 2"/>
    <property type="match status" value="1"/>
</dbReference>
<dbReference type="GO" id="GO:0030246">
    <property type="term" value="F:carbohydrate binding"/>
    <property type="evidence" value="ECO:0007669"/>
    <property type="project" value="UniProtKB-KW"/>
</dbReference>
<evidence type="ECO:0000313" key="7">
    <source>
        <dbReference type="Proteomes" id="UP000550707"/>
    </source>
</evidence>
<dbReference type="Gene3D" id="3.10.100.10">
    <property type="entry name" value="Mannose-Binding Protein A, subunit A"/>
    <property type="match status" value="1"/>
</dbReference>
<dbReference type="FunCoup" id="A0A7J8HCQ9">
    <property type="interactions" value="7"/>
</dbReference>
<keyword evidence="4" id="KW-1133">Transmembrane helix</keyword>
<proteinExistence type="predicted"/>
<keyword evidence="4" id="KW-0472">Membrane</keyword>
<name>A0A7J8HCQ9_MOLMO</name>
<sequence>MERARAESREDLAGPELPTQDLENQVPGVEQPQAPAEEQRPDSPESGPAAAVPEATGAGPDLSGEKKLPSPASVRLRVLPPSLGYGAFRRQASSGPEPPSPGPAAAEQSRDGEAEGAELVPGAEPREPPPGTWAPVGLQVDVRVKPVSAAGSSGAPSPAPSRRFITVPVPESPASSRHASPVFPLLPRTASLGSTWGRGSPLAAARAEHGLDAEEGVEPPGSPRCRCRCQEQAREKEDAVLLRRAQADGYEKLHPATKLLGLPMYMKSLRWALVVMAVLLAVSTVANVVLASRTGAGCQPCPEGWLWSGENCYFLSAEAQAWEASQAFCSAHHATLPLLSHTQDFLGRYPITKHSWVGARQDPQGWRWIDGAPLPSQLLLEEDKDQPGFKCGGLEGGKLVALDCTSSRPWVCAKGTK</sequence>
<dbReference type="EMBL" id="JACASF010000007">
    <property type="protein sequence ID" value="KAF6469689.1"/>
    <property type="molecule type" value="Genomic_DNA"/>
</dbReference>
<dbReference type="OrthoDB" id="9837851at2759"/>
<dbReference type="PROSITE" id="PS50041">
    <property type="entry name" value="C_TYPE_LECTIN_2"/>
    <property type="match status" value="1"/>
</dbReference>
<dbReference type="InterPro" id="IPR001304">
    <property type="entry name" value="C-type_lectin-like"/>
</dbReference>
<dbReference type="Pfam" id="PF00059">
    <property type="entry name" value="Lectin_C"/>
    <property type="match status" value="1"/>
</dbReference>
<feature type="region of interest" description="Disordered" evidence="3">
    <location>
        <begin position="1"/>
        <end position="180"/>
    </location>
</feature>
<evidence type="ECO:0000256" key="3">
    <source>
        <dbReference type="SAM" id="MobiDB-lite"/>
    </source>
</evidence>
<dbReference type="InterPro" id="IPR016186">
    <property type="entry name" value="C-type_lectin-like/link_sf"/>
</dbReference>
<comment type="caution">
    <text evidence="6">The sequence shown here is derived from an EMBL/GenBank/DDBJ whole genome shotgun (WGS) entry which is preliminary data.</text>
</comment>
<dbReference type="InterPro" id="IPR016187">
    <property type="entry name" value="CTDL_fold"/>
</dbReference>
<dbReference type="InParanoid" id="A0A7J8HCQ9"/>
<feature type="compositionally biased region" description="Basic and acidic residues" evidence="3">
    <location>
        <begin position="1"/>
        <end position="12"/>
    </location>
</feature>
<dbReference type="InterPro" id="IPR043318">
    <property type="entry name" value="KLRG2"/>
</dbReference>
<dbReference type="SUPFAM" id="SSF56436">
    <property type="entry name" value="C-type lectin-like"/>
    <property type="match status" value="1"/>
</dbReference>